<evidence type="ECO:0000256" key="2">
    <source>
        <dbReference type="ARBA" id="ARBA00022692"/>
    </source>
</evidence>
<feature type="domain" description="DUF1232" evidence="5">
    <location>
        <begin position="34"/>
        <end position="68"/>
    </location>
</feature>
<comment type="caution">
    <text evidence="6">The sequence shown here is derived from an EMBL/GenBank/DDBJ whole genome shotgun (WGS) entry which is preliminary data.</text>
</comment>
<keyword evidence="2" id="KW-0812">Transmembrane</keyword>
<sequence>MFKRLVLWWSVLRGDVRRLWFALRHPAAPSWLKLGTALIVLYVLSPIDLLPDALPVIGVLDDLVIVPLAIRWLLKRLPPEISTEVERPRRR</sequence>
<keyword evidence="7" id="KW-1185">Reference proteome</keyword>
<comment type="subcellular location">
    <subcellularLocation>
        <location evidence="1">Endomembrane system</location>
        <topology evidence="1">Multi-pass membrane protein</topology>
    </subcellularLocation>
</comment>
<dbReference type="InterPro" id="IPR010652">
    <property type="entry name" value="DUF1232"/>
</dbReference>
<evidence type="ECO:0000313" key="6">
    <source>
        <dbReference type="EMBL" id="NRF70711.1"/>
    </source>
</evidence>
<protein>
    <submittedName>
        <fullName evidence="6">DUF1232 domain-containing protein</fullName>
    </submittedName>
</protein>
<reference evidence="6 7" key="1">
    <citation type="submission" date="2020-05" db="EMBL/GenBank/DDBJ databases">
        <title>Aquincola sp. isolate from soil.</title>
        <authorList>
            <person name="Han J."/>
            <person name="Kim D.-U."/>
        </authorList>
    </citation>
    <scope>NUCLEOTIDE SEQUENCE [LARGE SCALE GENOMIC DNA]</scope>
    <source>
        <strain evidence="6 7">S2</strain>
    </source>
</reference>
<dbReference type="Proteomes" id="UP000737171">
    <property type="component" value="Unassembled WGS sequence"/>
</dbReference>
<evidence type="ECO:0000256" key="4">
    <source>
        <dbReference type="ARBA" id="ARBA00023136"/>
    </source>
</evidence>
<name>A0ABX2EPY8_9BURK</name>
<keyword evidence="3" id="KW-1133">Transmembrane helix</keyword>
<evidence type="ECO:0000256" key="1">
    <source>
        <dbReference type="ARBA" id="ARBA00004127"/>
    </source>
</evidence>
<dbReference type="EMBL" id="JABRWJ010000009">
    <property type="protein sequence ID" value="NRF70711.1"/>
    <property type="molecule type" value="Genomic_DNA"/>
</dbReference>
<proteinExistence type="predicted"/>
<evidence type="ECO:0000313" key="7">
    <source>
        <dbReference type="Proteomes" id="UP000737171"/>
    </source>
</evidence>
<organism evidence="6 7">
    <name type="scientific">Pseudaquabacterium terrae</name>
    <dbReference type="NCBI Taxonomy" id="2732868"/>
    <lineage>
        <taxon>Bacteria</taxon>
        <taxon>Pseudomonadati</taxon>
        <taxon>Pseudomonadota</taxon>
        <taxon>Betaproteobacteria</taxon>
        <taxon>Burkholderiales</taxon>
        <taxon>Sphaerotilaceae</taxon>
        <taxon>Pseudaquabacterium</taxon>
    </lineage>
</organism>
<keyword evidence="4" id="KW-0472">Membrane</keyword>
<gene>
    <name evidence="6" type="ORF">HLB44_27265</name>
</gene>
<evidence type="ECO:0000259" key="5">
    <source>
        <dbReference type="Pfam" id="PF06803"/>
    </source>
</evidence>
<evidence type="ECO:0000256" key="3">
    <source>
        <dbReference type="ARBA" id="ARBA00022989"/>
    </source>
</evidence>
<accession>A0ABX2EPY8</accession>
<dbReference type="Pfam" id="PF06803">
    <property type="entry name" value="DUF1232"/>
    <property type="match status" value="1"/>
</dbReference>